<dbReference type="Pfam" id="PF01841">
    <property type="entry name" value="Transglut_core"/>
    <property type="match status" value="1"/>
</dbReference>
<dbReference type="InterPro" id="IPR002931">
    <property type="entry name" value="Transglutaminase-like"/>
</dbReference>
<dbReference type="STRING" id="877500.GCA_000935065_00289"/>
<dbReference type="InterPro" id="IPR016181">
    <property type="entry name" value="Acyl_CoA_acyltransferase"/>
</dbReference>
<proteinExistence type="predicted"/>
<dbReference type="Pfam" id="PF13673">
    <property type="entry name" value="Acetyltransf_10"/>
    <property type="match status" value="1"/>
</dbReference>
<dbReference type="Gene3D" id="3.40.630.30">
    <property type="match status" value="1"/>
</dbReference>
<dbReference type="SUPFAM" id="SSF55729">
    <property type="entry name" value="Acyl-CoA N-acyltransferases (Nat)"/>
    <property type="match status" value="1"/>
</dbReference>
<gene>
    <name evidence="2" type="ORF">CRV06_14665</name>
</gene>
<organism evidence="2 3">
    <name type="scientific">Halarcobacter anaerophilus</name>
    <dbReference type="NCBI Taxonomy" id="877500"/>
    <lineage>
        <taxon>Bacteria</taxon>
        <taxon>Pseudomonadati</taxon>
        <taxon>Campylobacterota</taxon>
        <taxon>Epsilonproteobacteria</taxon>
        <taxon>Campylobacterales</taxon>
        <taxon>Arcobacteraceae</taxon>
        <taxon>Halarcobacter</taxon>
    </lineage>
</organism>
<dbReference type="PANTHER" id="PTHR33490:SF3">
    <property type="entry name" value="CONSERVED INTEGRAL MEMBRANE PROTEIN"/>
    <property type="match status" value="1"/>
</dbReference>
<dbReference type="OrthoDB" id="5296450at2"/>
<keyword evidence="3" id="KW-1185">Reference proteome</keyword>
<dbReference type="InterPro" id="IPR000182">
    <property type="entry name" value="GNAT_dom"/>
</dbReference>
<dbReference type="SUPFAM" id="SSF54001">
    <property type="entry name" value="Cysteine proteinases"/>
    <property type="match status" value="1"/>
</dbReference>
<dbReference type="Gene3D" id="3.10.620.30">
    <property type="match status" value="1"/>
</dbReference>
<dbReference type="AlphaFoldDB" id="A0A4Q0XWT2"/>
<comment type="caution">
    <text evidence="2">The sequence shown here is derived from an EMBL/GenBank/DDBJ whole genome shotgun (WGS) entry which is preliminary data.</text>
</comment>
<protein>
    <recommendedName>
        <fullName evidence="1">N-acetyltransferase domain-containing protein</fullName>
    </recommendedName>
</protein>
<dbReference type="GO" id="GO:0016747">
    <property type="term" value="F:acyltransferase activity, transferring groups other than amino-acyl groups"/>
    <property type="evidence" value="ECO:0007669"/>
    <property type="project" value="InterPro"/>
</dbReference>
<sequence length="339" mass="39493">MVDKSYLEESEIINFSDSSLQSQAKNLSQNCNSDKEIAKNCFEYVLNEIHHSGDYKDEITTLKASDVLKYKTGWCYAKSHLLAALLRANKIPTGFCYQRLSCGEYKDNIYCLHGLNAVYLKDFGWYKIDARGNKKGVEAAFTPPFEKLAFELKEDEFDLATIYSKPLETVVETLQKNRSYEQMVNKLPLLDEFVRKAKVSDSEKLSLLTKSLTPFLFEEKLPKWFENELSVKSFEQRILSNEYQHFVYTKDNIILGFIAIKNKNHLYHLFVDKKYHKLGIANKLWQSVKTNLEVSDMIVNASLYAIKVYEALGFEICEEEKQYLQLKFQPMKYKSHICK</sequence>
<name>A0A4Q0XWT2_9BACT</name>
<feature type="domain" description="N-acetyltransferase" evidence="1">
    <location>
        <begin position="192"/>
        <end position="332"/>
    </location>
</feature>
<dbReference type="EMBL" id="PDKO01000021">
    <property type="protein sequence ID" value="RXJ61124.1"/>
    <property type="molecule type" value="Genomic_DNA"/>
</dbReference>
<dbReference type="RefSeq" id="WP_129083057.1">
    <property type="nucleotide sequence ID" value="NZ_CP041070.1"/>
</dbReference>
<reference evidence="2 3" key="1">
    <citation type="submission" date="2017-10" db="EMBL/GenBank/DDBJ databases">
        <title>Genomics of the genus Arcobacter.</title>
        <authorList>
            <person name="Perez-Cataluna A."/>
            <person name="Figueras M.J."/>
        </authorList>
    </citation>
    <scope>NUCLEOTIDE SEQUENCE [LARGE SCALE GENOMIC DNA]</scope>
    <source>
        <strain evidence="2 3">DSM 24636</strain>
    </source>
</reference>
<evidence type="ECO:0000259" key="1">
    <source>
        <dbReference type="PROSITE" id="PS51186"/>
    </source>
</evidence>
<dbReference type="Proteomes" id="UP000290191">
    <property type="component" value="Unassembled WGS sequence"/>
</dbReference>
<dbReference type="PANTHER" id="PTHR33490">
    <property type="entry name" value="BLR5614 PROTEIN-RELATED"/>
    <property type="match status" value="1"/>
</dbReference>
<evidence type="ECO:0000313" key="3">
    <source>
        <dbReference type="Proteomes" id="UP000290191"/>
    </source>
</evidence>
<dbReference type="InterPro" id="IPR038765">
    <property type="entry name" value="Papain-like_cys_pep_sf"/>
</dbReference>
<evidence type="ECO:0000313" key="2">
    <source>
        <dbReference type="EMBL" id="RXJ61124.1"/>
    </source>
</evidence>
<dbReference type="PROSITE" id="PS51186">
    <property type="entry name" value="GNAT"/>
    <property type="match status" value="1"/>
</dbReference>
<dbReference type="CDD" id="cd04301">
    <property type="entry name" value="NAT_SF"/>
    <property type="match status" value="1"/>
</dbReference>
<accession>A0A4Q0XWT2</accession>